<dbReference type="InterPro" id="IPR017867">
    <property type="entry name" value="Tyr_phospatase_low_mol_wt"/>
</dbReference>
<dbReference type="InterPro" id="IPR023485">
    <property type="entry name" value="Ptyr_pPase"/>
</dbReference>
<dbReference type="PRINTS" id="PR00720">
    <property type="entry name" value="MAMMALPTPASE"/>
</dbReference>
<dbReference type="SMART" id="SM00226">
    <property type="entry name" value="LMWPc"/>
    <property type="match status" value="1"/>
</dbReference>
<evidence type="ECO:0000256" key="7">
    <source>
        <dbReference type="ARBA" id="ARBA00051722"/>
    </source>
</evidence>
<evidence type="ECO:0000313" key="10">
    <source>
        <dbReference type="EMBL" id="SLM41216.1"/>
    </source>
</evidence>
<dbReference type="Proteomes" id="UP000192927">
    <property type="component" value="Unassembled WGS sequence"/>
</dbReference>
<dbReference type="EMBL" id="FWEW01003806">
    <property type="protein sequence ID" value="SLM41216.1"/>
    <property type="molecule type" value="Genomic_DNA"/>
</dbReference>
<dbReference type="SUPFAM" id="SSF52788">
    <property type="entry name" value="Phosphotyrosine protein phosphatases I"/>
    <property type="match status" value="1"/>
</dbReference>
<keyword evidence="11" id="KW-1185">Reference proteome</keyword>
<evidence type="ECO:0000256" key="3">
    <source>
        <dbReference type="ARBA" id="ARBA00011063"/>
    </source>
</evidence>
<dbReference type="InterPro" id="IPR036196">
    <property type="entry name" value="Ptyr_pPase_sf"/>
</dbReference>
<feature type="active site" evidence="8">
    <location>
        <position position="24"/>
    </location>
</feature>
<dbReference type="AlphaFoldDB" id="A0A1W5DDP8"/>
<dbReference type="PRINTS" id="PR00719">
    <property type="entry name" value="LMWPTPASE"/>
</dbReference>
<keyword evidence="6" id="KW-0904">Protein phosphatase</keyword>
<feature type="active site" description="Nucleophile" evidence="8">
    <location>
        <position position="18"/>
    </location>
</feature>
<sequence length="173" mass="18684">MADTNPDQGSPISVLFVCLGNICRSTMAEAVFRSLTAGNSRISCVDSAGTGAYNTGDSPDPRTLSTLADNGIVDYDHAARTVQSADFAKFDYILAMDRDNLRDLQRMKQRVVKSDADSPQGKVILFGDFGGRKGEAVIDPYYGANDGFDIAYEQMVRFSKGFLTDLLGLGAMD</sequence>
<evidence type="ECO:0000256" key="1">
    <source>
        <dbReference type="ARBA" id="ARBA00000032"/>
    </source>
</evidence>
<comment type="subcellular location">
    <subcellularLocation>
        <location evidence="2">Cytoplasm</location>
    </subcellularLocation>
</comment>
<protein>
    <submittedName>
        <fullName evidence="10">Phosphotyrosine protein phosphatase</fullName>
    </submittedName>
</protein>
<dbReference type="GO" id="GO:0003993">
    <property type="term" value="F:acid phosphatase activity"/>
    <property type="evidence" value="ECO:0007669"/>
    <property type="project" value="UniProtKB-EC"/>
</dbReference>
<feature type="active site" description="Proton donor" evidence="8">
    <location>
        <position position="139"/>
    </location>
</feature>
<dbReference type="PANTHER" id="PTHR11717:SF7">
    <property type="entry name" value="LOW MOLECULAR WEIGHT PHOSPHOTYROSINE PROTEIN PHOSPHATASE"/>
    <property type="match status" value="1"/>
</dbReference>
<reference evidence="11" key="1">
    <citation type="submission" date="2017-03" db="EMBL/GenBank/DDBJ databases">
        <authorList>
            <person name="Sharma R."/>
            <person name="Thines M."/>
        </authorList>
    </citation>
    <scope>NUCLEOTIDE SEQUENCE [LARGE SCALE GENOMIC DNA]</scope>
</reference>
<dbReference type="CDD" id="cd16343">
    <property type="entry name" value="LMWPTP"/>
    <property type="match status" value="1"/>
</dbReference>
<dbReference type="InterPro" id="IPR002115">
    <property type="entry name" value="Tyr_Pase_low_mol_wt_mml"/>
</dbReference>
<dbReference type="Pfam" id="PF01451">
    <property type="entry name" value="LMWPc"/>
    <property type="match status" value="1"/>
</dbReference>
<dbReference type="GO" id="GO:0004726">
    <property type="term" value="F:non-membrane spanning protein tyrosine phosphatase activity"/>
    <property type="evidence" value="ECO:0007669"/>
    <property type="project" value="InterPro"/>
</dbReference>
<dbReference type="InterPro" id="IPR050438">
    <property type="entry name" value="LMW_PTPase"/>
</dbReference>
<keyword evidence="4" id="KW-0963">Cytoplasm</keyword>
<evidence type="ECO:0000256" key="4">
    <source>
        <dbReference type="ARBA" id="ARBA00022490"/>
    </source>
</evidence>
<name>A0A1W5DDP8_9LECA</name>
<comment type="catalytic activity">
    <reaction evidence="7">
        <text>O-phospho-L-tyrosyl-[protein] + H2O = L-tyrosyl-[protein] + phosphate</text>
        <dbReference type="Rhea" id="RHEA:10684"/>
        <dbReference type="Rhea" id="RHEA-COMP:10136"/>
        <dbReference type="Rhea" id="RHEA-COMP:20101"/>
        <dbReference type="ChEBI" id="CHEBI:15377"/>
        <dbReference type="ChEBI" id="CHEBI:43474"/>
        <dbReference type="ChEBI" id="CHEBI:46858"/>
        <dbReference type="ChEBI" id="CHEBI:61978"/>
        <dbReference type="EC" id="3.1.3.48"/>
    </reaction>
</comment>
<dbReference type="FunFam" id="3.40.50.2300:FF:000105">
    <property type="entry name" value="Low molecular weight phosphotyrosine protein"/>
    <property type="match status" value="1"/>
</dbReference>
<evidence type="ECO:0000313" key="11">
    <source>
        <dbReference type="Proteomes" id="UP000192927"/>
    </source>
</evidence>
<evidence type="ECO:0000256" key="5">
    <source>
        <dbReference type="ARBA" id="ARBA00022801"/>
    </source>
</evidence>
<organism evidence="10 11">
    <name type="scientific">Lasallia pustulata</name>
    <dbReference type="NCBI Taxonomy" id="136370"/>
    <lineage>
        <taxon>Eukaryota</taxon>
        <taxon>Fungi</taxon>
        <taxon>Dikarya</taxon>
        <taxon>Ascomycota</taxon>
        <taxon>Pezizomycotina</taxon>
        <taxon>Lecanoromycetes</taxon>
        <taxon>OSLEUM clade</taxon>
        <taxon>Umbilicariomycetidae</taxon>
        <taxon>Umbilicariales</taxon>
        <taxon>Umbilicariaceae</taxon>
        <taxon>Lasallia</taxon>
    </lineage>
</organism>
<keyword evidence="5" id="KW-0378">Hydrolase</keyword>
<evidence type="ECO:0000256" key="2">
    <source>
        <dbReference type="ARBA" id="ARBA00004496"/>
    </source>
</evidence>
<comment type="catalytic activity">
    <reaction evidence="1">
        <text>a phosphate monoester + H2O = an alcohol + phosphate</text>
        <dbReference type="Rhea" id="RHEA:15017"/>
        <dbReference type="ChEBI" id="CHEBI:15377"/>
        <dbReference type="ChEBI" id="CHEBI:30879"/>
        <dbReference type="ChEBI" id="CHEBI:43474"/>
        <dbReference type="ChEBI" id="CHEBI:67140"/>
        <dbReference type="EC" id="3.1.3.2"/>
    </reaction>
</comment>
<proteinExistence type="inferred from homology"/>
<feature type="domain" description="Phosphotyrosine protein phosphatase I" evidence="9">
    <location>
        <begin position="12"/>
        <end position="165"/>
    </location>
</feature>
<evidence type="ECO:0000256" key="8">
    <source>
        <dbReference type="PIRSR" id="PIRSR617867-1"/>
    </source>
</evidence>
<dbReference type="PANTHER" id="PTHR11717">
    <property type="entry name" value="LOW MOLECULAR WEIGHT PROTEIN TYROSINE PHOSPHATASE"/>
    <property type="match status" value="1"/>
</dbReference>
<evidence type="ECO:0000256" key="6">
    <source>
        <dbReference type="ARBA" id="ARBA00022912"/>
    </source>
</evidence>
<dbReference type="GO" id="GO:0005737">
    <property type="term" value="C:cytoplasm"/>
    <property type="evidence" value="ECO:0007669"/>
    <property type="project" value="UniProtKB-SubCell"/>
</dbReference>
<dbReference type="Gene3D" id="3.40.50.2300">
    <property type="match status" value="1"/>
</dbReference>
<accession>A0A1W5DDP8</accession>
<evidence type="ECO:0000259" key="9">
    <source>
        <dbReference type="SMART" id="SM00226"/>
    </source>
</evidence>
<comment type="similarity">
    <text evidence="3">Belongs to the low molecular weight phosphotyrosine protein phosphatase family.</text>
</comment>